<reference evidence="2" key="1">
    <citation type="submission" date="2019-06" db="EMBL/GenBank/DDBJ databases">
        <authorList>
            <person name="Le Quere A."/>
            <person name="Colella S."/>
        </authorList>
    </citation>
    <scope>NUCLEOTIDE SEQUENCE</scope>
    <source>
        <strain evidence="2">EmedicaeMD41</strain>
    </source>
</reference>
<dbReference type="Proteomes" id="UP000507954">
    <property type="component" value="Unassembled WGS sequence"/>
</dbReference>
<dbReference type="RefSeq" id="WP_024325203.1">
    <property type="nucleotide sequence ID" value="NZ_CABFNB010000087.1"/>
</dbReference>
<dbReference type="InterPro" id="IPR023346">
    <property type="entry name" value="Lysozyme-like_dom_sf"/>
</dbReference>
<dbReference type="AlphaFoldDB" id="A0A508WTV5"/>
<gene>
    <name evidence="2" type="ORF">EMEDMD4_220078</name>
</gene>
<dbReference type="EMBL" id="CABFNB010000087">
    <property type="protein sequence ID" value="VTZ60960.1"/>
    <property type="molecule type" value="Genomic_DNA"/>
</dbReference>
<dbReference type="Gene3D" id="1.10.530.10">
    <property type="match status" value="1"/>
</dbReference>
<dbReference type="SUPFAM" id="SSF53955">
    <property type="entry name" value="Lysozyme-like"/>
    <property type="match status" value="1"/>
</dbReference>
<keyword evidence="1" id="KW-1133">Transmembrane helix</keyword>
<evidence type="ECO:0000313" key="2">
    <source>
        <dbReference type="EMBL" id="VTZ60960.1"/>
    </source>
</evidence>
<accession>A0A508WTV5</accession>
<keyword evidence="1" id="KW-0472">Membrane</keyword>
<proteinExistence type="predicted"/>
<evidence type="ECO:0000256" key="1">
    <source>
        <dbReference type="SAM" id="Phobius"/>
    </source>
</evidence>
<protein>
    <submittedName>
        <fullName evidence="2">Putative transmembrane protein</fullName>
    </submittedName>
</protein>
<organism evidence="2">
    <name type="scientific">Sinorhizobium medicae</name>
    <dbReference type="NCBI Taxonomy" id="110321"/>
    <lineage>
        <taxon>Bacteria</taxon>
        <taxon>Pseudomonadati</taxon>
        <taxon>Pseudomonadota</taxon>
        <taxon>Alphaproteobacteria</taxon>
        <taxon>Hyphomicrobiales</taxon>
        <taxon>Rhizobiaceae</taxon>
        <taxon>Sinorhizobium/Ensifer group</taxon>
        <taxon>Sinorhizobium</taxon>
    </lineage>
</organism>
<name>A0A508WTV5_9HYPH</name>
<feature type="transmembrane region" description="Helical" evidence="1">
    <location>
        <begin position="239"/>
        <end position="261"/>
    </location>
</feature>
<keyword evidence="1 2" id="KW-0812">Transmembrane</keyword>
<sequence length="269" mass="29018">MTNTVPQGAAMLLEFIREAEVGSSGRASYDVIYGHNQGGLAKPLTAMTVAQVLAAQKGWSKAHGSSAAGAYQFMRATLAGLLKEVAWLRGDHRFDAALQDRLALHLLNRRGLAAFLAGEIGRAEFARRLAMEWASLPVLTDSKGSRQRVTRGQSYYAGDGQNRALVRPERLEGVLGAALAASKQLGEANREIEAAPVAPVRTRKPVSRSGRFWTWLLTAGGTILTALKELNLVALDWRVQLAILAAIIGFAVYAIWSMPAVRDALGLTR</sequence>
<feature type="transmembrane region" description="Helical" evidence="1">
    <location>
        <begin position="210"/>
        <end position="227"/>
    </location>
</feature>